<dbReference type="InterPro" id="IPR009492">
    <property type="entry name" value="TniQ"/>
</dbReference>
<comment type="caution">
    <text evidence="2">The sequence shown here is derived from an EMBL/GenBank/DDBJ whole genome shotgun (WGS) entry which is preliminary data.</text>
</comment>
<proteinExistence type="predicted"/>
<protein>
    <recommendedName>
        <fullName evidence="1">TniQ domain-containing protein</fullName>
    </recommendedName>
</protein>
<evidence type="ECO:0000313" key="2">
    <source>
        <dbReference type="EMBL" id="MBA8912222.1"/>
    </source>
</evidence>
<keyword evidence="3" id="KW-1185">Reference proteome</keyword>
<dbReference type="AlphaFoldDB" id="A0AA40V9W2"/>
<evidence type="ECO:0000259" key="1">
    <source>
        <dbReference type="Pfam" id="PF06527"/>
    </source>
</evidence>
<accession>A0AA40V9W2</accession>
<sequence length="522" mass="56331">MSVDFPALGIPRWDQPLAEEHPAGLMLRLAEINRLRSVATVERETGIAMSEVKVGRSLDRLAGFVDSDEDRIAADAFLHGTGAKVMVRGQQVSIKRDLERRSRRVCPACLAESPHARFWWDLAFVASCPRHGCLLEDRCCCAGRTPLTWRDGRIGGCRACDTGDLAGARPEPASASLRDVDAYLLGRLGVVSVGNLPLLDALPLSEAVDVLERVGALSRGGYTKRWPDARSLGLTWNDLLAEGYGVLAKGRLPAALDGAFDAGAAAGAGPTLTTAYGWFYHWLNGKGGRSFSEDLFRIVLDHAEGRFVVDKRARAAMLPPTETCTLVEAAARCGVTQGVMRDILEQKGLLDRPKERGRPFRIPDAEILAIAAVLRDSVDARGAAALLGTTVRVVADLGALGLIKPYVTGGRRTKHAHVYLRAEVQAVLERLATGLPSRVCTEEDETTLTAAAHAYAVPLAALCREALEGRLGLYGCLATGVNLQALIVRREEMLVTRRRLRDADLRWPSPIAQSASSAAHTT</sequence>
<evidence type="ECO:0000313" key="3">
    <source>
        <dbReference type="Proteomes" id="UP000543554"/>
    </source>
</evidence>
<dbReference type="Proteomes" id="UP000543554">
    <property type="component" value="Unassembled WGS sequence"/>
</dbReference>
<name>A0AA40V9W2_9HYPH</name>
<dbReference type="EMBL" id="JACJIB010000002">
    <property type="protein sequence ID" value="MBA8912222.1"/>
    <property type="molecule type" value="Genomic_DNA"/>
</dbReference>
<reference evidence="2 3" key="1">
    <citation type="submission" date="2020-08" db="EMBL/GenBank/DDBJ databases">
        <title>Genomic Encyclopedia of Type Strains, Phase IV (KMG-IV): sequencing the most valuable type-strain genomes for metagenomic binning, comparative biology and taxonomic classification.</title>
        <authorList>
            <person name="Goeker M."/>
        </authorList>
    </citation>
    <scope>NUCLEOTIDE SEQUENCE [LARGE SCALE GENOMIC DNA]</scope>
    <source>
        <strain evidence="2 3">DSM 11490</strain>
    </source>
</reference>
<dbReference type="Pfam" id="PF06527">
    <property type="entry name" value="TniQ"/>
    <property type="match status" value="1"/>
</dbReference>
<feature type="domain" description="TniQ" evidence="1">
    <location>
        <begin position="12"/>
        <end position="135"/>
    </location>
</feature>
<gene>
    <name evidence="2" type="ORF">HNR51_001290</name>
</gene>
<dbReference type="RefSeq" id="WP_182554349.1">
    <property type="nucleotide sequence ID" value="NZ_BPRF01000012.1"/>
</dbReference>
<organism evidence="2 3">
    <name type="scientific">Methylorubrum thiocyanatum</name>
    <dbReference type="NCBI Taxonomy" id="47958"/>
    <lineage>
        <taxon>Bacteria</taxon>
        <taxon>Pseudomonadati</taxon>
        <taxon>Pseudomonadota</taxon>
        <taxon>Alphaproteobacteria</taxon>
        <taxon>Hyphomicrobiales</taxon>
        <taxon>Methylobacteriaceae</taxon>
        <taxon>Methylorubrum</taxon>
    </lineage>
</organism>